<reference evidence="1" key="1">
    <citation type="submission" date="2020-08" db="EMBL/GenBank/DDBJ databases">
        <title>Multicomponent nature underlies the extraordinary mechanical properties of spider dragline silk.</title>
        <authorList>
            <person name="Kono N."/>
            <person name="Nakamura H."/>
            <person name="Mori M."/>
            <person name="Yoshida Y."/>
            <person name="Ohtoshi R."/>
            <person name="Malay A.D."/>
            <person name="Moran D.A.P."/>
            <person name="Tomita M."/>
            <person name="Numata K."/>
            <person name="Arakawa K."/>
        </authorList>
    </citation>
    <scope>NUCLEOTIDE SEQUENCE</scope>
</reference>
<keyword evidence="2" id="KW-1185">Reference proteome</keyword>
<name>A0A8X6WRJ7_9ARAC</name>
<sequence length="98" mass="11084">MEGAAADDQLMILPFCALPNRHLTLSLCVNGKQFAFFRKGNPQLVPCSLFYTSSNEEMIRDINPLHPLQKKSPSAFFCFISENHSWISRPGFKTSFSN</sequence>
<organism evidence="1 2">
    <name type="scientific">Trichonephila inaurata madagascariensis</name>
    <dbReference type="NCBI Taxonomy" id="2747483"/>
    <lineage>
        <taxon>Eukaryota</taxon>
        <taxon>Metazoa</taxon>
        <taxon>Ecdysozoa</taxon>
        <taxon>Arthropoda</taxon>
        <taxon>Chelicerata</taxon>
        <taxon>Arachnida</taxon>
        <taxon>Araneae</taxon>
        <taxon>Araneomorphae</taxon>
        <taxon>Entelegynae</taxon>
        <taxon>Araneoidea</taxon>
        <taxon>Nephilidae</taxon>
        <taxon>Trichonephila</taxon>
        <taxon>Trichonephila inaurata</taxon>
    </lineage>
</organism>
<comment type="caution">
    <text evidence="1">The sequence shown here is derived from an EMBL/GenBank/DDBJ whole genome shotgun (WGS) entry which is preliminary data.</text>
</comment>
<protein>
    <submittedName>
        <fullName evidence="1">Uncharacterized protein</fullName>
    </submittedName>
</protein>
<dbReference type="Proteomes" id="UP000886998">
    <property type="component" value="Unassembled WGS sequence"/>
</dbReference>
<gene>
    <name evidence="1" type="ORF">TNIN_104311</name>
</gene>
<dbReference type="EMBL" id="BMAV01000870">
    <property type="protein sequence ID" value="GFY38471.1"/>
    <property type="molecule type" value="Genomic_DNA"/>
</dbReference>
<proteinExistence type="predicted"/>
<evidence type="ECO:0000313" key="2">
    <source>
        <dbReference type="Proteomes" id="UP000886998"/>
    </source>
</evidence>
<accession>A0A8X6WRJ7</accession>
<evidence type="ECO:0000313" key="1">
    <source>
        <dbReference type="EMBL" id="GFY38471.1"/>
    </source>
</evidence>
<dbReference type="AlphaFoldDB" id="A0A8X6WRJ7"/>